<evidence type="ECO:0000256" key="23">
    <source>
        <dbReference type="PIRSR" id="PIRSR634016-3"/>
    </source>
</evidence>
<accession>A0AAN9Z960</accession>
<evidence type="ECO:0000256" key="12">
    <source>
        <dbReference type="ARBA" id="ARBA00022801"/>
    </source>
</evidence>
<keyword evidence="10" id="KW-0812">Transmembrane</keyword>
<dbReference type="Gene3D" id="2.60.40.1910">
    <property type="match status" value="1"/>
</dbReference>
<dbReference type="InterPro" id="IPR034016">
    <property type="entry name" value="M1_APN-typ"/>
</dbReference>
<reference evidence="30 31" key="1">
    <citation type="submission" date="2024-03" db="EMBL/GenBank/DDBJ databases">
        <title>The genome assembly and annotation of the cricket Gryllus longicercus Weissman &amp; Gray.</title>
        <authorList>
            <person name="Szrajer S."/>
            <person name="Gray D."/>
            <person name="Ylla G."/>
        </authorList>
    </citation>
    <scope>NUCLEOTIDE SEQUENCE [LARGE SCALE GENOMIC DNA]</scope>
    <source>
        <strain evidence="30">DAG 2021-001</strain>
        <tissue evidence="30">Whole body minus gut</tissue>
    </source>
</reference>
<evidence type="ECO:0000259" key="29">
    <source>
        <dbReference type="Pfam" id="PF17900"/>
    </source>
</evidence>
<evidence type="ECO:0000256" key="22">
    <source>
        <dbReference type="PIRSR" id="PIRSR634016-1"/>
    </source>
</evidence>
<dbReference type="InterPro" id="IPR024571">
    <property type="entry name" value="ERAP1-like_C_dom"/>
</dbReference>
<feature type="compositionally biased region" description="Low complexity" evidence="26">
    <location>
        <begin position="1"/>
        <end position="23"/>
    </location>
</feature>
<comment type="subcellular location">
    <subcellularLocation>
        <location evidence="3">Cell membrane</location>
        <topology evidence="3">Lipid-anchor</topology>
        <topology evidence="3">GPI-anchor</topology>
    </subcellularLocation>
    <subcellularLocation>
        <location evidence="2">Cell membrane</location>
        <topology evidence="2">Single-pass type II membrane protein</topology>
    </subcellularLocation>
</comment>
<evidence type="ECO:0000256" key="17">
    <source>
        <dbReference type="ARBA" id="ARBA00023049"/>
    </source>
</evidence>
<evidence type="ECO:0000256" key="14">
    <source>
        <dbReference type="ARBA" id="ARBA00022837"/>
    </source>
</evidence>
<evidence type="ECO:0000256" key="1">
    <source>
        <dbReference type="ARBA" id="ARBA00001703"/>
    </source>
</evidence>
<evidence type="ECO:0000256" key="8">
    <source>
        <dbReference type="ARBA" id="ARBA00022622"/>
    </source>
</evidence>
<keyword evidence="9 25" id="KW-0645">Protease</keyword>
<dbReference type="GO" id="GO:0005737">
    <property type="term" value="C:cytoplasm"/>
    <property type="evidence" value="ECO:0007669"/>
    <property type="project" value="TreeGrafter"/>
</dbReference>
<dbReference type="GO" id="GO:0042277">
    <property type="term" value="F:peptide binding"/>
    <property type="evidence" value="ECO:0007669"/>
    <property type="project" value="TreeGrafter"/>
</dbReference>
<evidence type="ECO:0000256" key="6">
    <source>
        <dbReference type="ARBA" id="ARBA00022438"/>
    </source>
</evidence>
<sequence>MKDAPATQQAQAAGHSQAAGGAALPHGPWEDSFRLPPQAQPLHYLLTLRPDLATGTFSGDVVISVAVTAPLPYLAVHAKNLEVLATNVTRDDDEEAHGKEGGGESSSSSGAGAEGGGVAVPLRAAFAYAPHELWVLQPQEEGGFAPARYRLSFAFRGNLTGKIVGFYRSQYWDDATKSKRAIATSKFQPTYARQAFPCFDEPSFKSRFSIRLVRPSSDGYGALSNMNVEKEVPDVPSPGQTTVYFKESVPMVTYLACFIVSDFQSSKSVTISPGGFPLTVYSRPSQVAKTEYARDIAATITQFYIEYFGIDYPLPKLDLIAIPDFVSGAMEHWGLVTFRETALLFDPRENSAINKQRVATVIGHELAHMWFGNLMTLKWWDDLWLNEGFASYIEYKGVNSMHPDWAMMDQFAVIDLNPVLILDAAVSSHPIVQKVGHPDEITELFDTISYNKGASVIRMLEGFMGEELFRRGISSFLQKFKYKNAETKDLWDVLQETMDTSVGGKSPVNITHVMDTWTRQKGFPVLTVIIDDAGNRVLTQQRFLADPDADTSNDASPYGYRWEVPITYTTSETSEIQSTWLHSEDSNVKVNTSDNVEWIKFNHRQVGYYRVNYTELEWQTFSSLLQGNVAALEAADRANLLDDAFSLADAGLLRYEIALEGTRYLRQETEYIPWHVATSKFKKLLRLLHGSLAYSDARSYVRNLVGDVQNSVKWTVAETDNHLKKLLRIKVLDLACAAGLDECLDEAGRLFTQWLSKPENKPHPDLRVLVYSYGMIKGGTEKYWDLMWQLYLKEEDASEKTKLMEGLASAREPWLLQRFIELAKDESNVRSQDFFSVLSSISSNPIGSSIVWDFVRCEWEYLVDRFTLNDRYLGRLIPVVTKSFTSQLKKEEMVAFFERYPEAGAGKTARNQALETVTNNIHWVQTHKDNIGKWLSHQVSKSIPVNMQVRSICFYKTNFAKLEFVKTESLFCLPTSYQINALFYLKTKLIFIKL</sequence>
<dbReference type="SUPFAM" id="SSF63737">
    <property type="entry name" value="Leukotriene A4 hydrolase N-terminal domain"/>
    <property type="match status" value="1"/>
</dbReference>
<dbReference type="InterPro" id="IPR045357">
    <property type="entry name" value="Aminopeptidase_N-like_N"/>
</dbReference>
<dbReference type="Gene3D" id="1.25.50.20">
    <property type="match status" value="1"/>
</dbReference>
<comment type="subunit">
    <text evidence="5">Homodimer; disulfide-linked.</text>
</comment>
<dbReference type="GO" id="GO:0005615">
    <property type="term" value="C:extracellular space"/>
    <property type="evidence" value="ECO:0007669"/>
    <property type="project" value="TreeGrafter"/>
</dbReference>
<evidence type="ECO:0000259" key="27">
    <source>
        <dbReference type="Pfam" id="PF01433"/>
    </source>
</evidence>
<dbReference type="PANTHER" id="PTHR11533">
    <property type="entry name" value="PROTEASE M1 ZINC METALLOPROTEASE"/>
    <property type="match status" value="1"/>
</dbReference>
<evidence type="ECO:0000256" key="9">
    <source>
        <dbReference type="ARBA" id="ARBA00022670"/>
    </source>
</evidence>
<keyword evidence="21" id="KW-0449">Lipoprotein</keyword>
<dbReference type="EMBL" id="JAZDUA010000123">
    <property type="protein sequence ID" value="KAK7867314.1"/>
    <property type="molecule type" value="Genomic_DNA"/>
</dbReference>
<dbReference type="EC" id="3.4.11.-" evidence="25"/>
<feature type="site" description="Transition state stabilizer" evidence="24">
    <location>
        <position position="450"/>
    </location>
</feature>
<evidence type="ECO:0000256" key="16">
    <source>
        <dbReference type="ARBA" id="ARBA00022989"/>
    </source>
</evidence>
<keyword evidence="7" id="KW-1003">Cell membrane</keyword>
<dbReference type="CDD" id="cd09601">
    <property type="entry name" value="M1_APN-Q_like"/>
    <property type="match status" value="1"/>
</dbReference>
<protein>
    <recommendedName>
        <fullName evidence="25">Aminopeptidase</fullName>
        <ecNumber evidence="25">3.4.11.-</ecNumber>
    </recommendedName>
</protein>
<keyword evidence="13 23" id="KW-0862">Zinc</keyword>
<comment type="cofactor">
    <cofactor evidence="23 25">
        <name>Zn(2+)</name>
        <dbReference type="ChEBI" id="CHEBI:29105"/>
    </cofactor>
    <text evidence="23 25">Binds 1 zinc ion per subunit.</text>
</comment>
<dbReference type="InterPro" id="IPR001930">
    <property type="entry name" value="Peptidase_M1"/>
</dbReference>
<dbReference type="Pfam" id="PF11838">
    <property type="entry name" value="ERAP1_C"/>
    <property type="match status" value="1"/>
</dbReference>
<dbReference type="InterPro" id="IPR027268">
    <property type="entry name" value="Peptidase_M4/M1_CTD_sf"/>
</dbReference>
<feature type="binding site" evidence="23">
    <location>
        <position position="368"/>
    </location>
    <ligand>
        <name>Zn(2+)</name>
        <dbReference type="ChEBI" id="CHEBI:29105"/>
        <note>catalytic</note>
    </ligand>
</feature>
<evidence type="ECO:0000256" key="20">
    <source>
        <dbReference type="ARBA" id="ARBA00023180"/>
    </source>
</evidence>
<feature type="binding site" evidence="23">
    <location>
        <position position="364"/>
    </location>
    <ligand>
        <name>Zn(2+)</name>
        <dbReference type="ChEBI" id="CHEBI:29105"/>
        <note>catalytic</note>
    </ligand>
</feature>
<evidence type="ECO:0000256" key="7">
    <source>
        <dbReference type="ARBA" id="ARBA00022475"/>
    </source>
</evidence>
<keyword evidence="14" id="KW-0106">Calcium</keyword>
<evidence type="ECO:0000256" key="19">
    <source>
        <dbReference type="ARBA" id="ARBA00023157"/>
    </source>
</evidence>
<keyword evidence="19" id="KW-1015">Disulfide bond</keyword>
<evidence type="ECO:0000313" key="30">
    <source>
        <dbReference type="EMBL" id="KAK7867314.1"/>
    </source>
</evidence>
<proteinExistence type="inferred from homology"/>
<dbReference type="InterPro" id="IPR042097">
    <property type="entry name" value="Aminopeptidase_N-like_N_sf"/>
</dbReference>
<evidence type="ECO:0000256" key="25">
    <source>
        <dbReference type="RuleBase" id="RU364040"/>
    </source>
</evidence>
<feature type="domain" description="ERAP1-like C-terminal" evidence="28">
    <location>
        <begin position="598"/>
        <end position="918"/>
    </location>
</feature>
<evidence type="ECO:0000256" key="13">
    <source>
        <dbReference type="ARBA" id="ARBA00022833"/>
    </source>
</evidence>
<feature type="active site" description="Proton acceptor" evidence="22">
    <location>
        <position position="365"/>
    </location>
</feature>
<name>A0AAN9Z960_9ORTH</name>
<evidence type="ECO:0000313" key="31">
    <source>
        <dbReference type="Proteomes" id="UP001378592"/>
    </source>
</evidence>
<dbReference type="InterPro" id="IPR050344">
    <property type="entry name" value="Peptidase_M1_aminopeptidases"/>
</dbReference>
<keyword evidence="15" id="KW-0735">Signal-anchor</keyword>
<feature type="region of interest" description="Disordered" evidence="26">
    <location>
        <begin position="1"/>
        <end position="35"/>
    </location>
</feature>
<dbReference type="PRINTS" id="PR00756">
    <property type="entry name" value="ALADIPTASE"/>
</dbReference>
<evidence type="ECO:0000256" key="11">
    <source>
        <dbReference type="ARBA" id="ARBA00022723"/>
    </source>
</evidence>
<evidence type="ECO:0000259" key="28">
    <source>
        <dbReference type="Pfam" id="PF11838"/>
    </source>
</evidence>
<evidence type="ECO:0000256" key="10">
    <source>
        <dbReference type="ARBA" id="ARBA00022692"/>
    </source>
</evidence>
<dbReference type="Proteomes" id="UP001378592">
    <property type="component" value="Unassembled WGS sequence"/>
</dbReference>
<evidence type="ECO:0000256" key="26">
    <source>
        <dbReference type="SAM" id="MobiDB-lite"/>
    </source>
</evidence>
<keyword evidence="16" id="KW-1133">Transmembrane helix</keyword>
<keyword evidence="18" id="KW-0472">Membrane</keyword>
<dbReference type="FunFam" id="1.10.390.10:FF:000016">
    <property type="entry name" value="Glutamyl aminopeptidase"/>
    <property type="match status" value="1"/>
</dbReference>
<dbReference type="PANTHER" id="PTHR11533:SF276">
    <property type="entry name" value="GLUTAMYL AMINOPEPTIDASE"/>
    <property type="match status" value="1"/>
</dbReference>
<evidence type="ECO:0000256" key="15">
    <source>
        <dbReference type="ARBA" id="ARBA00022968"/>
    </source>
</evidence>
<dbReference type="GO" id="GO:0098552">
    <property type="term" value="C:side of membrane"/>
    <property type="evidence" value="ECO:0007669"/>
    <property type="project" value="UniProtKB-KW"/>
</dbReference>
<keyword evidence="20" id="KW-0325">Glycoprotein</keyword>
<dbReference type="Gene3D" id="2.60.40.1730">
    <property type="entry name" value="tricorn interacting facor f3 domain"/>
    <property type="match status" value="1"/>
</dbReference>
<keyword evidence="17 25" id="KW-0482">Metalloprotease</keyword>
<comment type="caution">
    <text evidence="30">The sequence shown here is derived from an EMBL/GenBank/DDBJ whole genome shotgun (WGS) entry which is preliminary data.</text>
</comment>
<dbReference type="GO" id="GO:0004230">
    <property type="term" value="F:glutamyl aminopeptidase activity"/>
    <property type="evidence" value="ECO:0007669"/>
    <property type="project" value="UniProtKB-EC"/>
</dbReference>
<organism evidence="30 31">
    <name type="scientific">Gryllus longicercus</name>
    <dbReference type="NCBI Taxonomy" id="2509291"/>
    <lineage>
        <taxon>Eukaryota</taxon>
        <taxon>Metazoa</taxon>
        <taxon>Ecdysozoa</taxon>
        <taxon>Arthropoda</taxon>
        <taxon>Hexapoda</taxon>
        <taxon>Insecta</taxon>
        <taxon>Pterygota</taxon>
        <taxon>Neoptera</taxon>
        <taxon>Polyneoptera</taxon>
        <taxon>Orthoptera</taxon>
        <taxon>Ensifera</taxon>
        <taxon>Gryllidea</taxon>
        <taxon>Grylloidea</taxon>
        <taxon>Gryllidae</taxon>
        <taxon>Gryllinae</taxon>
        <taxon>Gryllus</taxon>
    </lineage>
</organism>
<feature type="binding site" evidence="23">
    <location>
        <position position="387"/>
    </location>
    <ligand>
        <name>Zn(2+)</name>
        <dbReference type="ChEBI" id="CHEBI:29105"/>
        <note>catalytic</note>
    </ligand>
</feature>
<dbReference type="Pfam" id="PF01433">
    <property type="entry name" value="Peptidase_M1"/>
    <property type="match status" value="1"/>
</dbReference>
<dbReference type="FunFam" id="2.60.40.1910:FF:000003">
    <property type="entry name" value="Aminopeptidase"/>
    <property type="match status" value="1"/>
</dbReference>
<evidence type="ECO:0000256" key="24">
    <source>
        <dbReference type="PIRSR" id="PIRSR634016-4"/>
    </source>
</evidence>
<dbReference type="AlphaFoldDB" id="A0AAN9Z960"/>
<feature type="domain" description="Peptidase M1 membrane alanine aminopeptidase" evidence="27">
    <location>
        <begin position="292"/>
        <end position="517"/>
    </location>
</feature>
<dbReference type="GO" id="GO:0006508">
    <property type="term" value="P:proteolysis"/>
    <property type="evidence" value="ECO:0007669"/>
    <property type="project" value="UniProtKB-KW"/>
</dbReference>
<dbReference type="GO" id="GO:0043171">
    <property type="term" value="P:peptide catabolic process"/>
    <property type="evidence" value="ECO:0007669"/>
    <property type="project" value="TreeGrafter"/>
</dbReference>
<evidence type="ECO:0000256" key="5">
    <source>
        <dbReference type="ARBA" id="ARBA00011748"/>
    </source>
</evidence>
<keyword evidence="11 23" id="KW-0479">Metal-binding</keyword>
<dbReference type="Gene3D" id="1.10.390.10">
    <property type="entry name" value="Neutral Protease Domain 2"/>
    <property type="match status" value="1"/>
</dbReference>
<comment type="catalytic activity">
    <reaction evidence="1">
        <text>Release of N-terminal glutamate (and to a lesser extent aspartate) from a peptide.</text>
        <dbReference type="EC" id="3.4.11.7"/>
    </reaction>
</comment>
<evidence type="ECO:0000256" key="3">
    <source>
        <dbReference type="ARBA" id="ARBA00004609"/>
    </source>
</evidence>
<dbReference type="GO" id="GO:0008270">
    <property type="term" value="F:zinc ion binding"/>
    <property type="evidence" value="ECO:0007669"/>
    <property type="project" value="UniProtKB-UniRule"/>
</dbReference>
<dbReference type="InterPro" id="IPR014782">
    <property type="entry name" value="Peptidase_M1_dom"/>
</dbReference>
<evidence type="ECO:0000256" key="2">
    <source>
        <dbReference type="ARBA" id="ARBA00004401"/>
    </source>
</evidence>
<comment type="similarity">
    <text evidence="4 25">Belongs to the peptidase M1 family.</text>
</comment>
<dbReference type="FunFam" id="1.25.50.20:FF:000001">
    <property type="entry name" value="Aminopeptidase"/>
    <property type="match status" value="1"/>
</dbReference>
<feature type="domain" description="Aminopeptidase N-like N-terminal" evidence="29">
    <location>
        <begin position="40"/>
        <end position="255"/>
    </location>
</feature>
<gene>
    <name evidence="30" type="ORF">R5R35_002131</name>
</gene>
<keyword evidence="6 25" id="KW-0031">Aminopeptidase</keyword>
<dbReference type="SUPFAM" id="SSF55486">
    <property type="entry name" value="Metalloproteases ('zincins'), catalytic domain"/>
    <property type="match status" value="1"/>
</dbReference>
<keyword evidence="31" id="KW-1185">Reference proteome</keyword>
<evidence type="ECO:0000256" key="21">
    <source>
        <dbReference type="ARBA" id="ARBA00023288"/>
    </source>
</evidence>
<keyword evidence="8" id="KW-0336">GPI-anchor</keyword>
<feature type="region of interest" description="Disordered" evidence="26">
    <location>
        <begin position="93"/>
        <end position="115"/>
    </location>
</feature>
<dbReference type="Pfam" id="PF17900">
    <property type="entry name" value="Peptidase_M1_N"/>
    <property type="match status" value="1"/>
</dbReference>
<dbReference type="GO" id="GO:0005886">
    <property type="term" value="C:plasma membrane"/>
    <property type="evidence" value="ECO:0007669"/>
    <property type="project" value="UniProtKB-SubCell"/>
</dbReference>
<evidence type="ECO:0000256" key="4">
    <source>
        <dbReference type="ARBA" id="ARBA00010136"/>
    </source>
</evidence>
<evidence type="ECO:0000256" key="18">
    <source>
        <dbReference type="ARBA" id="ARBA00023136"/>
    </source>
</evidence>
<dbReference type="GO" id="GO:0070006">
    <property type="term" value="F:metalloaminopeptidase activity"/>
    <property type="evidence" value="ECO:0007669"/>
    <property type="project" value="TreeGrafter"/>
</dbReference>
<keyword evidence="12 25" id="KW-0378">Hydrolase</keyword>